<evidence type="ECO:0000313" key="17">
    <source>
        <dbReference type="EMBL" id="CCO08172.1"/>
    </source>
</evidence>
<keyword evidence="5" id="KW-0597">Phosphoprotein</keyword>
<protein>
    <recommendedName>
        <fullName evidence="3">histidine kinase</fullName>
        <ecNumber evidence="3">2.7.13.3</ecNumber>
    </recommendedName>
</protein>
<evidence type="ECO:0000256" key="1">
    <source>
        <dbReference type="ARBA" id="ARBA00000085"/>
    </source>
</evidence>
<dbReference type="AlphaFoldDB" id="K8DYX2"/>
<keyword evidence="11 14" id="KW-1133">Transmembrane helix</keyword>
<dbReference type="GO" id="GO:0005524">
    <property type="term" value="F:ATP binding"/>
    <property type="evidence" value="ECO:0007669"/>
    <property type="project" value="UniProtKB-KW"/>
</dbReference>
<dbReference type="SMART" id="SM00304">
    <property type="entry name" value="HAMP"/>
    <property type="match status" value="1"/>
</dbReference>
<organism evidence="17 18">
    <name type="scientific">Desulforamulus hydrothermalis Lam5 = DSM 18033</name>
    <dbReference type="NCBI Taxonomy" id="1121428"/>
    <lineage>
        <taxon>Bacteria</taxon>
        <taxon>Bacillati</taxon>
        <taxon>Bacillota</taxon>
        <taxon>Clostridia</taxon>
        <taxon>Eubacteriales</taxon>
        <taxon>Peptococcaceae</taxon>
        <taxon>Desulforamulus</taxon>
    </lineage>
</organism>
<dbReference type="OrthoDB" id="9780718at2"/>
<feature type="domain" description="Histidine kinase" evidence="15">
    <location>
        <begin position="231"/>
        <end position="438"/>
    </location>
</feature>
<evidence type="ECO:0000256" key="10">
    <source>
        <dbReference type="ARBA" id="ARBA00022840"/>
    </source>
</evidence>
<feature type="transmembrane region" description="Helical" evidence="14">
    <location>
        <begin position="151"/>
        <end position="173"/>
    </location>
</feature>
<evidence type="ECO:0000256" key="11">
    <source>
        <dbReference type="ARBA" id="ARBA00022989"/>
    </source>
</evidence>
<comment type="caution">
    <text evidence="17">The sequence shown here is derived from an EMBL/GenBank/DDBJ whole genome shotgun (WGS) entry which is preliminary data.</text>
</comment>
<accession>K8DYX2</accession>
<keyword evidence="8" id="KW-0547">Nucleotide-binding</keyword>
<dbReference type="SMART" id="SM00388">
    <property type="entry name" value="HisKA"/>
    <property type="match status" value="1"/>
</dbReference>
<comment type="subcellular location">
    <subcellularLocation>
        <location evidence="2">Cell membrane</location>
        <topology evidence="2">Multi-pass membrane protein</topology>
    </subcellularLocation>
</comment>
<dbReference type="GO" id="GO:0005886">
    <property type="term" value="C:plasma membrane"/>
    <property type="evidence" value="ECO:0007669"/>
    <property type="project" value="UniProtKB-SubCell"/>
</dbReference>
<evidence type="ECO:0000259" key="16">
    <source>
        <dbReference type="PROSITE" id="PS50885"/>
    </source>
</evidence>
<dbReference type="PROSITE" id="PS50109">
    <property type="entry name" value="HIS_KIN"/>
    <property type="match status" value="1"/>
</dbReference>
<gene>
    <name evidence="17" type="ORF">DESHY_20041</name>
</gene>
<dbReference type="PANTHER" id="PTHR45528">
    <property type="entry name" value="SENSOR HISTIDINE KINASE CPXA"/>
    <property type="match status" value="1"/>
</dbReference>
<dbReference type="SUPFAM" id="SSF55874">
    <property type="entry name" value="ATPase domain of HSP90 chaperone/DNA topoisomerase II/histidine kinase"/>
    <property type="match status" value="1"/>
</dbReference>
<dbReference type="SMART" id="SM00387">
    <property type="entry name" value="HATPase_c"/>
    <property type="match status" value="1"/>
</dbReference>
<dbReference type="EC" id="2.7.13.3" evidence="3"/>
<keyword evidence="10 17" id="KW-0067">ATP-binding</keyword>
<dbReference type="Pfam" id="PF00672">
    <property type="entry name" value="HAMP"/>
    <property type="match status" value="1"/>
</dbReference>
<dbReference type="InterPro" id="IPR050398">
    <property type="entry name" value="HssS/ArlS-like"/>
</dbReference>
<dbReference type="InterPro" id="IPR003661">
    <property type="entry name" value="HisK_dim/P_dom"/>
</dbReference>
<keyword evidence="6" id="KW-0808">Transferase</keyword>
<dbReference type="EMBL" id="CAOS01000009">
    <property type="protein sequence ID" value="CCO08172.1"/>
    <property type="molecule type" value="Genomic_DNA"/>
</dbReference>
<feature type="domain" description="HAMP" evidence="16">
    <location>
        <begin position="171"/>
        <end position="223"/>
    </location>
</feature>
<evidence type="ECO:0000256" key="14">
    <source>
        <dbReference type="SAM" id="Phobius"/>
    </source>
</evidence>
<dbReference type="FunFam" id="1.10.287.130:FF:000001">
    <property type="entry name" value="Two-component sensor histidine kinase"/>
    <property type="match status" value="1"/>
</dbReference>
<comment type="catalytic activity">
    <reaction evidence="1">
        <text>ATP + protein L-histidine = ADP + protein N-phospho-L-histidine.</text>
        <dbReference type="EC" id="2.7.13.3"/>
    </reaction>
</comment>
<evidence type="ECO:0000256" key="2">
    <source>
        <dbReference type="ARBA" id="ARBA00004651"/>
    </source>
</evidence>
<dbReference type="SUPFAM" id="SSF47384">
    <property type="entry name" value="Homodimeric domain of signal transducing histidine kinase"/>
    <property type="match status" value="1"/>
</dbReference>
<dbReference type="STRING" id="1121428.DESHY_20041"/>
<evidence type="ECO:0000256" key="7">
    <source>
        <dbReference type="ARBA" id="ARBA00022692"/>
    </source>
</evidence>
<dbReference type="Pfam" id="PF02518">
    <property type="entry name" value="HATPase_c"/>
    <property type="match status" value="1"/>
</dbReference>
<evidence type="ECO:0000256" key="9">
    <source>
        <dbReference type="ARBA" id="ARBA00022777"/>
    </source>
</evidence>
<dbReference type="PROSITE" id="PS50885">
    <property type="entry name" value="HAMP"/>
    <property type="match status" value="1"/>
</dbReference>
<dbReference type="Pfam" id="PF00512">
    <property type="entry name" value="HisKA"/>
    <property type="match status" value="1"/>
</dbReference>
<evidence type="ECO:0000256" key="3">
    <source>
        <dbReference type="ARBA" id="ARBA00012438"/>
    </source>
</evidence>
<dbReference type="CDD" id="cd00082">
    <property type="entry name" value="HisKA"/>
    <property type="match status" value="1"/>
</dbReference>
<dbReference type="InterPro" id="IPR036097">
    <property type="entry name" value="HisK_dim/P_sf"/>
</dbReference>
<dbReference type="InterPro" id="IPR005467">
    <property type="entry name" value="His_kinase_dom"/>
</dbReference>
<dbReference type="InterPro" id="IPR003660">
    <property type="entry name" value="HAMP_dom"/>
</dbReference>
<dbReference type="CDD" id="cd06225">
    <property type="entry name" value="HAMP"/>
    <property type="match status" value="1"/>
</dbReference>
<dbReference type="SUPFAM" id="SSF158472">
    <property type="entry name" value="HAMP domain-like"/>
    <property type="match status" value="1"/>
</dbReference>
<evidence type="ECO:0000256" key="13">
    <source>
        <dbReference type="ARBA" id="ARBA00023136"/>
    </source>
</evidence>
<dbReference type="InterPro" id="IPR003594">
    <property type="entry name" value="HATPase_dom"/>
</dbReference>
<keyword evidence="18" id="KW-1185">Reference proteome</keyword>
<evidence type="ECO:0000313" key="18">
    <source>
        <dbReference type="Proteomes" id="UP000009315"/>
    </source>
</evidence>
<keyword evidence="12" id="KW-0902">Two-component regulatory system</keyword>
<evidence type="ECO:0000256" key="4">
    <source>
        <dbReference type="ARBA" id="ARBA00022475"/>
    </source>
</evidence>
<dbReference type="PANTHER" id="PTHR45528:SF1">
    <property type="entry name" value="SENSOR HISTIDINE KINASE CPXA"/>
    <property type="match status" value="1"/>
</dbReference>
<evidence type="ECO:0000256" key="12">
    <source>
        <dbReference type="ARBA" id="ARBA00023012"/>
    </source>
</evidence>
<dbReference type="Proteomes" id="UP000009315">
    <property type="component" value="Unassembled WGS sequence"/>
</dbReference>
<keyword evidence="9" id="KW-0418">Kinase</keyword>
<evidence type="ECO:0000256" key="8">
    <source>
        <dbReference type="ARBA" id="ARBA00022741"/>
    </source>
</evidence>
<dbReference type="eggNOG" id="COG2205">
    <property type="taxonomic scope" value="Bacteria"/>
</dbReference>
<feature type="transmembrane region" description="Helical" evidence="14">
    <location>
        <begin position="12"/>
        <end position="33"/>
    </location>
</feature>
<dbReference type="Gene3D" id="1.10.287.130">
    <property type="match status" value="1"/>
</dbReference>
<evidence type="ECO:0000256" key="5">
    <source>
        <dbReference type="ARBA" id="ARBA00022553"/>
    </source>
</evidence>
<dbReference type="InterPro" id="IPR036890">
    <property type="entry name" value="HATPase_C_sf"/>
</dbReference>
<dbReference type="Gene3D" id="3.30.565.10">
    <property type="entry name" value="Histidine kinase-like ATPase, C-terminal domain"/>
    <property type="match status" value="1"/>
</dbReference>
<sequence length="439" mass="50212">MKNISLTVKIWLAMSLVSLLLYVVVFLWMPIFLHNFFTATLMDPHGPPPQELPRGPLKPPELNIRSFIILADGSTLPAGLPQALPPALWQEIQENATCQPAARQVYESRNTDLPVRYVIRKDMAYGHPLYQVAFLRKSEEDRFMKAFFFNILPYTFIALMISWFASLVLVRYLTRPLVQMQQHVKRIANRNWHEPLVVQQGDEIGKLAASIESMRQQLVQQDEAQQSMLQNISHELKTPVMVIRSYVQAMQDGVFPKGDWAGSMQVIKEESERLEKLVKQLLYLTRLDYLAARNPKEQQVWLNELAAGVARRLMPQRPEINWQLELQPTALAGDPDTLRVMLENLLDNHLRYAVSQVVVKLTGDRADKTIACTIWNDGPHIEPHLLELIQQPFQKGHNGKFGLGLAIVQRIVKLYQGQFSIGNQADGVVSILRFPTSKR</sequence>
<evidence type="ECO:0000256" key="6">
    <source>
        <dbReference type="ARBA" id="ARBA00022679"/>
    </source>
</evidence>
<dbReference type="RefSeq" id="WP_008411428.1">
    <property type="nucleotide sequence ID" value="NZ_CAOS01000009.1"/>
</dbReference>
<reference evidence="17 18" key="1">
    <citation type="journal article" date="2013" name="Genome Announc.">
        <title>Genome Sequence of the Sulfate-Reducing Bacterium Desulfotomaculum hydrothermale Lam5(T).</title>
        <authorList>
            <person name="Amin O."/>
            <person name="Fardeau M.L."/>
            <person name="Valette O."/>
            <person name="Hirschler-Rea A."/>
            <person name="Barbe V."/>
            <person name="Medigue C."/>
            <person name="Vacherie B."/>
            <person name="Ollivier B."/>
            <person name="Bertin P.N."/>
            <person name="Dolla A."/>
        </authorList>
    </citation>
    <scope>NUCLEOTIDE SEQUENCE [LARGE SCALE GENOMIC DNA]</scope>
    <source>
        <strain evidence="18">Lam5 / DSM 18033</strain>
    </source>
</reference>
<dbReference type="Gene3D" id="6.10.340.10">
    <property type="match status" value="1"/>
</dbReference>
<name>K8DYX2_9FIRM</name>
<proteinExistence type="predicted"/>
<keyword evidence="13 14" id="KW-0472">Membrane</keyword>
<evidence type="ECO:0000259" key="15">
    <source>
        <dbReference type="PROSITE" id="PS50109"/>
    </source>
</evidence>
<keyword evidence="7 14" id="KW-0812">Transmembrane</keyword>
<dbReference type="GO" id="GO:0000155">
    <property type="term" value="F:phosphorelay sensor kinase activity"/>
    <property type="evidence" value="ECO:0007669"/>
    <property type="project" value="InterPro"/>
</dbReference>
<keyword evidence="4" id="KW-1003">Cell membrane</keyword>